<feature type="compositionally biased region" description="Acidic residues" evidence="6">
    <location>
        <begin position="178"/>
        <end position="193"/>
    </location>
</feature>
<dbReference type="Gramene" id="Pp3c8_20710V3.2">
    <property type="protein sequence ID" value="Pp3c8_20710V3.2"/>
    <property type="gene ID" value="Pp3c8_20710"/>
</dbReference>
<dbReference type="EMBL" id="ABEU02000008">
    <property type="protein sequence ID" value="PNR49968.1"/>
    <property type="molecule type" value="Genomic_DNA"/>
</dbReference>
<evidence type="ECO:0000256" key="5">
    <source>
        <dbReference type="ARBA" id="ARBA00023242"/>
    </source>
</evidence>
<dbReference type="PANTHER" id="PTHR21654">
    <property type="entry name" value="FI21293P1"/>
    <property type="match status" value="1"/>
</dbReference>
<keyword evidence="5" id="KW-0539">Nucleus</keyword>
<keyword evidence="3" id="KW-0238">DNA-binding</keyword>
<comment type="subcellular location">
    <subcellularLocation>
        <location evidence="1">Nucleus</location>
    </subcellularLocation>
</comment>
<proteinExistence type="predicted"/>
<dbReference type="AlphaFoldDB" id="A0A2K1K864"/>
<evidence type="ECO:0000256" key="1">
    <source>
        <dbReference type="ARBA" id="ARBA00004123"/>
    </source>
</evidence>
<accession>A0A2K1K864</accession>
<evidence type="ECO:0000313" key="8">
    <source>
        <dbReference type="EMBL" id="PNR49968.1"/>
    </source>
</evidence>
<dbReference type="PaxDb" id="3218-PP1S285_47V6.1"/>
<dbReference type="InterPro" id="IPR044822">
    <property type="entry name" value="Myb_DNA-bind_4"/>
</dbReference>
<feature type="region of interest" description="Disordered" evidence="6">
    <location>
        <begin position="155"/>
        <end position="214"/>
    </location>
</feature>
<feature type="compositionally biased region" description="Basic and acidic residues" evidence="6">
    <location>
        <begin position="203"/>
        <end position="214"/>
    </location>
</feature>
<dbReference type="Gramene" id="Pp3c8_20710V3.1">
    <property type="protein sequence ID" value="Pp3c8_20710V3.1"/>
    <property type="gene ID" value="Pp3c8_20710"/>
</dbReference>
<dbReference type="FunCoup" id="A0A2K1K864">
    <property type="interactions" value="118"/>
</dbReference>
<evidence type="ECO:0000313" key="9">
    <source>
        <dbReference type="EnsemblPlants" id="Pp3c8_20710V3.1"/>
    </source>
</evidence>
<evidence type="ECO:0000256" key="3">
    <source>
        <dbReference type="ARBA" id="ARBA00023125"/>
    </source>
</evidence>
<protein>
    <recommendedName>
        <fullName evidence="7">Myb-like domain-containing protein</fullName>
    </recommendedName>
</protein>
<dbReference type="RefSeq" id="XP_024381970.1">
    <property type="nucleotide sequence ID" value="XM_024526202.2"/>
</dbReference>
<dbReference type="OrthoDB" id="691673at2759"/>
<evidence type="ECO:0000256" key="6">
    <source>
        <dbReference type="SAM" id="MobiDB-lite"/>
    </source>
</evidence>
<dbReference type="GO" id="GO:0003677">
    <property type="term" value="F:DNA binding"/>
    <property type="evidence" value="ECO:0007669"/>
    <property type="project" value="UniProtKB-KW"/>
</dbReference>
<name>A0A2K1K864_PHYPA</name>
<evidence type="ECO:0000313" key="10">
    <source>
        <dbReference type="Proteomes" id="UP000006727"/>
    </source>
</evidence>
<dbReference type="Proteomes" id="UP000006727">
    <property type="component" value="Chromosome 8"/>
</dbReference>
<keyword evidence="2" id="KW-0805">Transcription regulation</keyword>
<dbReference type="KEGG" id="ppp:112285401"/>
<keyword evidence="4" id="KW-0804">Transcription</keyword>
<dbReference type="CDD" id="cd12203">
    <property type="entry name" value="GT1"/>
    <property type="match status" value="1"/>
</dbReference>
<feature type="domain" description="Myb-like" evidence="7">
    <location>
        <begin position="61"/>
        <end position="117"/>
    </location>
</feature>
<dbReference type="Gene3D" id="1.10.10.60">
    <property type="entry name" value="Homeodomain-like"/>
    <property type="match status" value="1"/>
</dbReference>
<sequence length="310" mass="37185">MAYAMRPPQTGLMGDHLTIMTSVPNIAPLATMQSASDMAGESVVTPDGRRGVKKEDRIPQWGYHETKEFIAIRAELEKDFTQTKRNKTLWELISGKMKEKSYRRSADQCKCKWKNLVNRYKGKETSEPDNGRQCPFFEELHTIFVERAKNMDRLLLESEPGSRPKKKVKRGELKLSDEDTEEEEENKDDDEDERLQRRKKRKSDKERQRVTADKYRANSMQEVLEDFFQQQLKAEAMWRDILDSREMDRRLKEREWQKNMEFLEHDRIAREHAWREREDEWREREELRAEKQDEIFAQLFTKYAQRNASR</sequence>
<dbReference type="OMA" id="IAREHAW"/>
<dbReference type="GO" id="GO:0005634">
    <property type="term" value="C:nucleus"/>
    <property type="evidence" value="ECO:0007669"/>
    <property type="project" value="UniProtKB-SubCell"/>
</dbReference>
<keyword evidence="10" id="KW-1185">Reference proteome</keyword>
<evidence type="ECO:0000256" key="4">
    <source>
        <dbReference type="ARBA" id="ARBA00023163"/>
    </source>
</evidence>
<dbReference type="EnsemblPlants" id="Pp3c8_20710V3.2">
    <property type="protein sequence ID" value="Pp3c8_20710V3.2"/>
    <property type="gene ID" value="Pp3c8_20710"/>
</dbReference>
<dbReference type="PANTHER" id="PTHR21654:SF84">
    <property type="entry name" value="SI:DKEY-66I24.7"/>
    <property type="match status" value="1"/>
</dbReference>
<evidence type="ECO:0000259" key="7">
    <source>
        <dbReference type="PROSITE" id="PS50090"/>
    </source>
</evidence>
<reference evidence="9" key="3">
    <citation type="submission" date="2020-12" db="UniProtKB">
        <authorList>
            <consortium name="EnsemblPlants"/>
        </authorList>
    </citation>
    <scope>IDENTIFICATION</scope>
</reference>
<dbReference type="GeneID" id="112285401"/>
<reference evidence="8 10" key="2">
    <citation type="journal article" date="2018" name="Plant J.">
        <title>The Physcomitrella patens chromosome-scale assembly reveals moss genome structure and evolution.</title>
        <authorList>
            <person name="Lang D."/>
            <person name="Ullrich K.K."/>
            <person name="Murat F."/>
            <person name="Fuchs J."/>
            <person name="Jenkins J."/>
            <person name="Haas F.B."/>
            <person name="Piednoel M."/>
            <person name="Gundlach H."/>
            <person name="Van Bel M."/>
            <person name="Meyberg R."/>
            <person name="Vives C."/>
            <person name="Morata J."/>
            <person name="Symeonidi A."/>
            <person name="Hiss M."/>
            <person name="Muchero W."/>
            <person name="Kamisugi Y."/>
            <person name="Saleh O."/>
            <person name="Blanc G."/>
            <person name="Decker E.L."/>
            <person name="van Gessel N."/>
            <person name="Grimwood J."/>
            <person name="Hayes R.D."/>
            <person name="Graham S.W."/>
            <person name="Gunter L.E."/>
            <person name="McDaniel S.F."/>
            <person name="Hoernstein S.N.W."/>
            <person name="Larsson A."/>
            <person name="Li F.W."/>
            <person name="Perroud P.F."/>
            <person name="Phillips J."/>
            <person name="Ranjan P."/>
            <person name="Rokshar D.S."/>
            <person name="Rothfels C.J."/>
            <person name="Schneider L."/>
            <person name="Shu S."/>
            <person name="Stevenson D.W."/>
            <person name="Thummler F."/>
            <person name="Tillich M."/>
            <person name="Villarreal Aguilar J.C."/>
            <person name="Widiez T."/>
            <person name="Wong G.K."/>
            <person name="Wymore A."/>
            <person name="Zhang Y."/>
            <person name="Zimmer A.D."/>
            <person name="Quatrano R.S."/>
            <person name="Mayer K.F.X."/>
            <person name="Goodstein D."/>
            <person name="Casacuberta J.M."/>
            <person name="Vandepoele K."/>
            <person name="Reski R."/>
            <person name="Cuming A.C."/>
            <person name="Tuskan G.A."/>
            <person name="Maumus F."/>
            <person name="Salse J."/>
            <person name="Schmutz J."/>
            <person name="Rensing S.A."/>
        </authorList>
    </citation>
    <scope>NUCLEOTIDE SEQUENCE [LARGE SCALE GENOMIC DNA]</scope>
    <source>
        <strain evidence="9 10">cv. Gransden 2004</strain>
    </source>
</reference>
<organism evidence="8">
    <name type="scientific">Physcomitrium patens</name>
    <name type="common">Spreading-leaved earth moss</name>
    <name type="synonym">Physcomitrella patens</name>
    <dbReference type="NCBI Taxonomy" id="3218"/>
    <lineage>
        <taxon>Eukaryota</taxon>
        <taxon>Viridiplantae</taxon>
        <taxon>Streptophyta</taxon>
        <taxon>Embryophyta</taxon>
        <taxon>Bryophyta</taxon>
        <taxon>Bryophytina</taxon>
        <taxon>Bryopsida</taxon>
        <taxon>Funariidae</taxon>
        <taxon>Funariales</taxon>
        <taxon>Funariaceae</taxon>
        <taxon>Physcomitrium</taxon>
    </lineage>
</organism>
<gene>
    <name evidence="9" type="primary">LOC112285401</name>
    <name evidence="8" type="ORF">PHYPA_011865</name>
</gene>
<dbReference type="Pfam" id="PF13837">
    <property type="entry name" value="Myb_DNA-bind_4"/>
    <property type="match status" value="1"/>
</dbReference>
<dbReference type="GO" id="GO:0010468">
    <property type="term" value="P:regulation of gene expression"/>
    <property type="evidence" value="ECO:0007669"/>
    <property type="project" value="UniProtKB-ARBA"/>
</dbReference>
<dbReference type="PROSITE" id="PS50090">
    <property type="entry name" value="MYB_LIKE"/>
    <property type="match status" value="1"/>
</dbReference>
<dbReference type="FunFam" id="1.10.10.60:FF:000032">
    <property type="entry name" value="Zinc finger and SCAN domain-containing 20"/>
    <property type="match status" value="1"/>
</dbReference>
<dbReference type="EnsemblPlants" id="Pp3c8_20710V3.1">
    <property type="protein sequence ID" value="Pp3c8_20710V3.1"/>
    <property type="gene ID" value="Pp3c8_20710"/>
</dbReference>
<evidence type="ECO:0000256" key="2">
    <source>
        <dbReference type="ARBA" id="ARBA00023015"/>
    </source>
</evidence>
<dbReference type="InterPro" id="IPR001005">
    <property type="entry name" value="SANT/Myb"/>
</dbReference>
<reference evidence="8 10" key="1">
    <citation type="journal article" date="2008" name="Science">
        <title>The Physcomitrella genome reveals evolutionary insights into the conquest of land by plants.</title>
        <authorList>
            <person name="Rensing S."/>
            <person name="Lang D."/>
            <person name="Zimmer A."/>
            <person name="Terry A."/>
            <person name="Salamov A."/>
            <person name="Shapiro H."/>
            <person name="Nishiyama T."/>
            <person name="Perroud P.-F."/>
            <person name="Lindquist E."/>
            <person name="Kamisugi Y."/>
            <person name="Tanahashi T."/>
            <person name="Sakakibara K."/>
            <person name="Fujita T."/>
            <person name="Oishi K."/>
            <person name="Shin-I T."/>
            <person name="Kuroki Y."/>
            <person name="Toyoda A."/>
            <person name="Suzuki Y."/>
            <person name="Hashimoto A."/>
            <person name="Yamaguchi K."/>
            <person name="Sugano A."/>
            <person name="Kohara Y."/>
            <person name="Fujiyama A."/>
            <person name="Anterola A."/>
            <person name="Aoki S."/>
            <person name="Ashton N."/>
            <person name="Barbazuk W.B."/>
            <person name="Barker E."/>
            <person name="Bennetzen J."/>
            <person name="Bezanilla M."/>
            <person name="Blankenship R."/>
            <person name="Cho S.H."/>
            <person name="Dutcher S."/>
            <person name="Estelle M."/>
            <person name="Fawcett J.A."/>
            <person name="Gundlach H."/>
            <person name="Hanada K."/>
            <person name="Heyl A."/>
            <person name="Hicks K.A."/>
            <person name="Hugh J."/>
            <person name="Lohr M."/>
            <person name="Mayer K."/>
            <person name="Melkozernov A."/>
            <person name="Murata T."/>
            <person name="Nelson D."/>
            <person name="Pils B."/>
            <person name="Prigge M."/>
            <person name="Reiss B."/>
            <person name="Renner T."/>
            <person name="Rombauts S."/>
            <person name="Rushton P."/>
            <person name="Sanderfoot A."/>
            <person name="Schween G."/>
            <person name="Shiu S.-H."/>
            <person name="Stueber K."/>
            <person name="Theodoulou F.L."/>
            <person name="Tu H."/>
            <person name="Van de Peer Y."/>
            <person name="Verrier P.J."/>
            <person name="Waters E."/>
            <person name="Wood A."/>
            <person name="Yang L."/>
            <person name="Cove D."/>
            <person name="Cuming A."/>
            <person name="Hasebe M."/>
            <person name="Lucas S."/>
            <person name="Mishler D.B."/>
            <person name="Reski R."/>
            <person name="Grigoriev I."/>
            <person name="Quatrano R.S."/>
            <person name="Boore J.L."/>
        </authorList>
    </citation>
    <scope>NUCLEOTIDE SEQUENCE [LARGE SCALE GENOMIC DNA]</scope>
    <source>
        <strain evidence="9 10">cv. Gransden 2004</strain>
    </source>
</reference>